<sequence>MIVLAEYGVHALVDERGDSVVLSPAQVLRITQTSATPWMRPRVLARLLTAPRNASRHTGSTVRRVSLRELELPTLSPEEVARLDEFLAELDRRLAALRRQVSALDQLGSAVVEGVAHGVLSIGDAD</sequence>
<reference evidence="4" key="2">
    <citation type="submission" date="2015-02" db="EMBL/GenBank/DDBJ databases">
        <title>Physiological reanalysis, assessment of diazotrophy, and genome sequences of multiple isolates of Streptomyces thermoautotrophicus.</title>
        <authorList>
            <person name="MacKellar D.C."/>
            <person name="Lieber L."/>
            <person name="Norman J."/>
            <person name="Bolger A."/>
            <person name="Tobin C."/>
            <person name="Murray J.W."/>
            <person name="Friesen M."/>
            <person name="Prell J."/>
        </authorList>
    </citation>
    <scope>NUCLEOTIDE SEQUENCE [LARGE SCALE GENOMIC DNA]</scope>
    <source>
        <strain evidence="4">UBT1</strain>
    </source>
</reference>
<evidence type="ECO:0000256" key="1">
    <source>
        <dbReference type="SAM" id="Coils"/>
    </source>
</evidence>
<protein>
    <recommendedName>
        <fullName evidence="6">Type I restriction modification DNA specificity domain-containing protein</fullName>
    </recommendedName>
</protein>
<reference evidence="2 5" key="1">
    <citation type="submission" date="2015-02" db="EMBL/GenBank/DDBJ databases">
        <title>Physiological reanalysis, assessment of diazotrophy, and genome sequences of multiple isolates of Streptomyces thermoautotrophicus.</title>
        <authorList>
            <person name="MacKellar D.C."/>
            <person name="Lieber L."/>
            <person name="Norman J."/>
            <person name="Bolger A."/>
            <person name="Tobin C."/>
            <person name="Murray J.W."/>
            <person name="Prell J."/>
        </authorList>
    </citation>
    <scope>NUCLEOTIDE SEQUENCE [LARGE SCALE GENOMIC DNA]</scope>
    <source>
        <strain evidence="2 5">UBT1</strain>
    </source>
</reference>
<gene>
    <name evidence="2" type="ORF">TH66_05220</name>
    <name evidence="3" type="ORF">TR74_02260</name>
</gene>
<organism evidence="2 5">
    <name type="scientific">Carbonactinospora thermoautotrophica</name>
    <dbReference type="NCBI Taxonomy" id="1469144"/>
    <lineage>
        <taxon>Bacteria</taxon>
        <taxon>Bacillati</taxon>
        <taxon>Actinomycetota</taxon>
        <taxon>Actinomycetes</taxon>
        <taxon>Kitasatosporales</taxon>
        <taxon>Carbonactinosporaceae</taxon>
        <taxon>Carbonactinospora</taxon>
    </lineage>
</organism>
<evidence type="ECO:0000313" key="2">
    <source>
        <dbReference type="EMBL" id="KWX05122.1"/>
    </source>
</evidence>
<feature type="coiled-coil region" evidence="1">
    <location>
        <begin position="80"/>
        <end position="107"/>
    </location>
</feature>
<comment type="caution">
    <text evidence="2">The sequence shown here is derived from an EMBL/GenBank/DDBJ whole genome shotgun (WGS) entry which is preliminary data.</text>
</comment>
<dbReference type="RefSeq" id="WP_067068756.1">
    <property type="nucleotide sequence ID" value="NZ_JYIJ01000013.1"/>
</dbReference>
<keyword evidence="1" id="KW-0175">Coiled coil</keyword>
<dbReference type="EMBL" id="JYIJ01000013">
    <property type="protein sequence ID" value="KWX05122.1"/>
    <property type="molecule type" value="Genomic_DNA"/>
</dbReference>
<accession>A0A132N6D8</accession>
<name>A0A132N6D8_9ACTN</name>
<evidence type="ECO:0000313" key="3">
    <source>
        <dbReference type="EMBL" id="KWX10665.1"/>
    </source>
</evidence>
<dbReference type="EMBL" id="JYIK01000355">
    <property type="protein sequence ID" value="KWX10665.1"/>
    <property type="molecule type" value="Genomic_DNA"/>
</dbReference>
<evidence type="ECO:0008006" key="6">
    <source>
        <dbReference type="Google" id="ProtNLM"/>
    </source>
</evidence>
<proteinExistence type="predicted"/>
<evidence type="ECO:0000313" key="5">
    <source>
        <dbReference type="Proteomes" id="UP000070659"/>
    </source>
</evidence>
<dbReference type="PATRIC" id="fig|1469144.8.peg.4680"/>
<dbReference type="Proteomes" id="UP000070659">
    <property type="component" value="Unassembled WGS sequence"/>
</dbReference>
<dbReference type="AlphaFoldDB" id="A0A132N6D8"/>
<dbReference type="Proteomes" id="UP000070598">
    <property type="component" value="Unassembled WGS sequence"/>
</dbReference>
<evidence type="ECO:0000313" key="4">
    <source>
        <dbReference type="Proteomes" id="UP000070598"/>
    </source>
</evidence>